<feature type="transmembrane region" description="Helical" evidence="1">
    <location>
        <begin position="21"/>
        <end position="39"/>
    </location>
</feature>
<proteinExistence type="predicted"/>
<keyword evidence="1" id="KW-0472">Membrane</keyword>
<evidence type="ECO:0000313" key="2">
    <source>
        <dbReference type="EMBL" id="JAI07900.1"/>
    </source>
</evidence>
<name>A0A0E9XZ30_ANGAN</name>
<organism evidence="2">
    <name type="scientific">Anguilla anguilla</name>
    <name type="common">European freshwater eel</name>
    <name type="synonym">Muraena anguilla</name>
    <dbReference type="NCBI Taxonomy" id="7936"/>
    <lineage>
        <taxon>Eukaryota</taxon>
        <taxon>Metazoa</taxon>
        <taxon>Chordata</taxon>
        <taxon>Craniata</taxon>
        <taxon>Vertebrata</taxon>
        <taxon>Euteleostomi</taxon>
        <taxon>Actinopterygii</taxon>
        <taxon>Neopterygii</taxon>
        <taxon>Teleostei</taxon>
        <taxon>Anguilliformes</taxon>
        <taxon>Anguillidae</taxon>
        <taxon>Anguilla</taxon>
    </lineage>
</organism>
<dbReference type="AlphaFoldDB" id="A0A0E9XZ30"/>
<protein>
    <submittedName>
        <fullName evidence="2">Uncharacterized protein</fullName>
    </submittedName>
</protein>
<reference evidence="2" key="1">
    <citation type="submission" date="2014-11" db="EMBL/GenBank/DDBJ databases">
        <authorList>
            <person name="Amaro Gonzalez C."/>
        </authorList>
    </citation>
    <scope>NUCLEOTIDE SEQUENCE</scope>
</reference>
<accession>A0A0E9XZ30</accession>
<reference evidence="2" key="2">
    <citation type="journal article" date="2015" name="Fish Shellfish Immunol.">
        <title>Early steps in the European eel (Anguilla anguilla)-Vibrio vulnificus interaction in the gills: Role of the RtxA13 toxin.</title>
        <authorList>
            <person name="Callol A."/>
            <person name="Pajuelo D."/>
            <person name="Ebbesson L."/>
            <person name="Teles M."/>
            <person name="MacKenzie S."/>
            <person name="Amaro C."/>
        </authorList>
    </citation>
    <scope>NUCLEOTIDE SEQUENCE</scope>
</reference>
<dbReference type="EMBL" id="GBXM01000678">
    <property type="protein sequence ID" value="JAI07900.1"/>
    <property type="molecule type" value="Transcribed_RNA"/>
</dbReference>
<keyword evidence="1" id="KW-0812">Transmembrane</keyword>
<keyword evidence="1" id="KW-1133">Transmembrane helix</keyword>
<sequence>MSVTFKINILIWLRQHSKHSHYYFITDIYLCITVKLFFLY</sequence>
<evidence type="ECO:0000256" key="1">
    <source>
        <dbReference type="SAM" id="Phobius"/>
    </source>
</evidence>